<name>A0A8X6RPQ3_TRICX</name>
<protein>
    <submittedName>
        <fullName evidence="1">Transposable element Tcb1 transposase</fullName>
    </submittedName>
</protein>
<evidence type="ECO:0000313" key="1">
    <source>
        <dbReference type="EMBL" id="GFX99491.1"/>
    </source>
</evidence>
<dbReference type="GO" id="GO:0003676">
    <property type="term" value="F:nucleic acid binding"/>
    <property type="evidence" value="ECO:0007669"/>
    <property type="project" value="InterPro"/>
</dbReference>
<accession>A0A8X6RPQ3</accession>
<dbReference type="Gene3D" id="3.30.420.10">
    <property type="entry name" value="Ribonuclease H-like superfamily/Ribonuclease H"/>
    <property type="match status" value="1"/>
</dbReference>
<reference evidence="1" key="1">
    <citation type="submission" date="2020-08" db="EMBL/GenBank/DDBJ databases">
        <title>Multicomponent nature underlies the extraordinary mechanical properties of spider dragline silk.</title>
        <authorList>
            <person name="Kono N."/>
            <person name="Nakamura H."/>
            <person name="Mori M."/>
            <person name="Yoshida Y."/>
            <person name="Ohtoshi R."/>
            <person name="Malay A.D."/>
            <person name="Moran D.A.P."/>
            <person name="Tomita M."/>
            <person name="Numata K."/>
            <person name="Arakawa K."/>
        </authorList>
    </citation>
    <scope>NUCLEOTIDE SEQUENCE</scope>
</reference>
<evidence type="ECO:0000313" key="2">
    <source>
        <dbReference type="Proteomes" id="UP000887159"/>
    </source>
</evidence>
<keyword evidence="2" id="KW-1185">Reference proteome</keyword>
<dbReference type="AlphaFoldDB" id="A0A8X6RPQ3"/>
<dbReference type="EMBL" id="BMAU01021212">
    <property type="protein sequence ID" value="GFX99491.1"/>
    <property type="molecule type" value="Genomic_DNA"/>
</dbReference>
<sequence>MKRLPGAVFQQDNAQPDKARVSQDCFCNVTTLHWPSLSLDLSKIEPIWDHLGWRVGHPTSLNKTEAMLQQILNKISQNIVQYLYASMPDRIASCIRARGGSTGLLYDFARYHPNFEKESPGGGQRPITYLFLPPTTREDMRLDGYLEYPLAVKAVYIHLQTPMFSPGFEPRPYGTAVIITNRMGCFDHL</sequence>
<comment type="caution">
    <text evidence="1">The sequence shown here is derived from an EMBL/GenBank/DDBJ whole genome shotgun (WGS) entry which is preliminary data.</text>
</comment>
<dbReference type="Proteomes" id="UP000887159">
    <property type="component" value="Unassembled WGS sequence"/>
</dbReference>
<organism evidence="1 2">
    <name type="scientific">Trichonephila clavipes</name>
    <name type="common">Golden silk orbweaver</name>
    <name type="synonym">Nephila clavipes</name>
    <dbReference type="NCBI Taxonomy" id="2585209"/>
    <lineage>
        <taxon>Eukaryota</taxon>
        <taxon>Metazoa</taxon>
        <taxon>Ecdysozoa</taxon>
        <taxon>Arthropoda</taxon>
        <taxon>Chelicerata</taxon>
        <taxon>Arachnida</taxon>
        <taxon>Araneae</taxon>
        <taxon>Araneomorphae</taxon>
        <taxon>Entelegynae</taxon>
        <taxon>Araneoidea</taxon>
        <taxon>Nephilidae</taxon>
        <taxon>Trichonephila</taxon>
    </lineage>
</organism>
<gene>
    <name evidence="1" type="primary">X975_08933</name>
    <name evidence="1" type="ORF">TNCV_3039661</name>
</gene>
<proteinExistence type="predicted"/>
<dbReference type="InterPro" id="IPR036397">
    <property type="entry name" value="RNaseH_sf"/>
</dbReference>